<sequence length="61" mass="6891">KKKKKGFWCVLEPFSIIKKVLKFVLIGITVKMGVWLLGGIALDLVVRLLRGYFGIALPLDF</sequence>
<reference evidence="2 3" key="1">
    <citation type="submission" date="2015-08" db="EMBL/GenBank/DDBJ databases">
        <title>Comparative genomics of Helicobacter pylori strains.</title>
        <authorList>
            <person name="Kumar N."/>
            <person name="Albert M.J."/>
            <person name="Al-Akbal H.M."/>
            <person name="Ahmed N."/>
        </authorList>
    </citation>
    <scope>NUCLEOTIDE SEQUENCE [LARGE SCALE GENOMIC DNA]</scope>
    <source>
        <strain evidence="2 3">59</strain>
    </source>
</reference>
<keyword evidence="1" id="KW-0472">Membrane</keyword>
<evidence type="ECO:0000313" key="3">
    <source>
        <dbReference type="Proteomes" id="UP000037777"/>
    </source>
</evidence>
<evidence type="ECO:0000256" key="1">
    <source>
        <dbReference type="SAM" id="Phobius"/>
    </source>
</evidence>
<dbReference type="EMBL" id="LIXH01000010">
    <property type="protein sequence ID" value="KOS34406.1"/>
    <property type="molecule type" value="Genomic_DNA"/>
</dbReference>
<feature type="transmembrane region" description="Helical" evidence="1">
    <location>
        <begin position="20"/>
        <end position="42"/>
    </location>
</feature>
<dbReference type="RefSeq" id="WP_053575681.1">
    <property type="nucleotide sequence ID" value="NZ_LIXH01000010.1"/>
</dbReference>
<dbReference type="Proteomes" id="UP000037777">
    <property type="component" value="Unassembled WGS sequence"/>
</dbReference>
<keyword evidence="1" id="KW-1133">Transmembrane helix</keyword>
<dbReference type="AlphaFoldDB" id="A0ABD4B6U7"/>
<feature type="non-terminal residue" evidence="2">
    <location>
        <position position="1"/>
    </location>
</feature>
<gene>
    <name evidence="2" type="ORF">AM496_01180</name>
</gene>
<name>A0ABD4B6U7_HELPX</name>
<comment type="caution">
    <text evidence="2">The sequence shown here is derived from an EMBL/GenBank/DDBJ whole genome shotgun (WGS) entry which is preliminary data.</text>
</comment>
<protein>
    <submittedName>
        <fullName evidence="2">Uncharacterized protein</fullName>
    </submittedName>
</protein>
<organism evidence="2 3">
    <name type="scientific">Helicobacter pylori</name>
    <name type="common">Campylobacter pylori</name>
    <dbReference type="NCBI Taxonomy" id="210"/>
    <lineage>
        <taxon>Bacteria</taxon>
        <taxon>Pseudomonadati</taxon>
        <taxon>Campylobacterota</taxon>
        <taxon>Epsilonproteobacteria</taxon>
        <taxon>Campylobacterales</taxon>
        <taxon>Helicobacteraceae</taxon>
        <taxon>Helicobacter</taxon>
    </lineage>
</organism>
<evidence type="ECO:0000313" key="2">
    <source>
        <dbReference type="EMBL" id="KOS34406.1"/>
    </source>
</evidence>
<keyword evidence="1" id="KW-0812">Transmembrane</keyword>
<accession>A0ABD4B6U7</accession>
<proteinExistence type="predicted"/>